<organism evidence="2 3">
    <name type="scientific">Gymnopus androsaceus JB14</name>
    <dbReference type="NCBI Taxonomy" id="1447944"/>
    <lineage>
        <taxon>Eukaryota</taxon>
        <taxon>Fungi</taxon>
        <taxon>Dikarya</taxon>
        <taxon>Basidiomycota</taxon>
        <taxon>Agaricomycotina</taxon>
        <taxon>Agaricomycetes</taxon>
        <taxon>Agaricomycetidae</taxon>
        <taxon>Agaricales</taxon>
        <taxon>Marasmiineae</taxon>
        <taxon>Omphalotaceae</taxon>
        <taxon>Gymnopus</taxon>
    </lineage>
</organism>
<gene>
    <name evidence="2" type="ORF">BT96DRAFT_970682</name>
</gene>
<reference evidence="2" key="1">
    <citation type="journal article" date="2019" name="Environ. Microbiol.">
        <title>Fungal ecological strategies reflected in gene transcription - a case study of two litter decomposers.</title>
        <authorList>
            <person name="Barbi F."/>
            <person name="Kohler A."/>
            <person name="Barry K."/>
            <person name="Baskaran P."/>
            <person name="Daum C."/>
            <person name="Fauchery L."/>
            <person name="Ihrmark K."/>
            <person name="Kuo A."/>
            <person name="LaButti K."/>
            <person name="Lipzen A."/>
            <person name="Morin E."/>
            <person name="Grigoriev I.V."/>
            <person name="Henrissat B."/>
            <person name="Lindahl B."/>
            <person name="Martin F."/>
        </authorList>
    </citation>
    <scope>NUCLEOTIDE SEQUENCE</scope>
    <source>
        <strain evidence="2">JB14</strain>
    </source>
</reference>
<dbReference type="SUPFAM" id="SSF52047">
    <property type="entry name" value="RNI-like"/>
    <property type="match status" value="1"/>
</dbReference>
<dbReference type="OrthoDB" id="2884925at2759"/>
<accession>A0A6A4IEA8</accession>
<dbReference type="InterPro" id="IPR032675">
    <property type="entry name" value="LRR_dom_sf"/>
</dbReference>
<protein>
    <submittedName>
        <fullName evidence="2">Uncharacterized protein</fullName>
    </submittedName>
</protein>
<name>A0A6A4IEA8_9AGAR</name>
<dbReference type="AlphaFoldDB" id="A0A6A4IEA8"/>
<keyword evidence="3" id="KW-1185">Reference proteome</keyword>
<dbReference type="Proteomes" id="UP000799118">
    <property type="component" value="Unassembled WGS sequence"/>
</dbReference>
<feature type="coiled-coil region" evidence="1">
    <location>
        <begin position="36"/>
        <end position="87"/>
    </location>
</feature>
<evidence type="ECO:0000256" key="1">
    <source>
        <dbReference type="SAM" id="Coils"/>
    </source>
</evidence>
<dbReference type="Gene3D" id="3.80.10.10">
    <property type="entry name" value="Ribonuclease Inhibitor"/>
    <property type="match status" value="1"/>
</dbReference>
<dbReference type="Gene3D" id="1.20.1280.50">
    <property type="match status" value="1"/>
</dbReference>
<sequence length="438" mass="49794">MSKKKLCARCRNPLLKPRIDLSSAEQIDAARLEPSVKEVEALLSLAEQDSKDYKAELVRLRSQITHIEAQQVRLENYRRQLQFLISALRRLPNETLAHIFDYACKENLLQEFPWHDDDESSPPTRLTSPVITYLPTIAISSVCSRWRGLALSYPSLWSNLKVEICMTSEQSNGFIAILDRYLEVSGNAPLNLDLNIQGASEQENIEPPHRALVHLTHHVHRWKRFKYMGEDSLTSYGIHLEHKYPILTDLDLEAEYGSLADLDCFKHAHNLRALTINASASLDFPYHRLQWANFEISSHEDVENILEKCSSLTTLQLTNQYSSLPISAFPRSPSSGHNILSLHIHENTQESFSNLLFSCFNFLSYATSPSAEMLTKAFCRPGEGSHLSPLYPDQLAQSPHLQFINLSLSDEELIAALRIMPSLTELDISDKRISSDRV</sequence>
<dbReference type="EMBL" id="ML769391">
    <property type="protein sequence ID" value="KAE9408340.1"/>
    <property type="molecule type" value="Genomic_DNA"/>
</dbReference>
<evidence type="ECO:0000313" key="2">
    <source>
        <dbReference type="EMBL" id="KAE9408340.1"/>
    </source>
</evidence>
<keyword evidence="1" id="KW-0175">Coiled coil</keyword>
<proteinExistence type="predicted"/>
<evidence type="ECO:0000313" key="3">
    <source>
        <dbReference type="Proteomes" id="UP000799118"/>
    </source>
</evidence>